<dbReference type="EMBL" id="CP003282">
    <property type="protein sequence ID" value="AFG37608.1"/>
    <property type="molecule type" value="Genomic_DNA"/>
</dbReference>
<name>H9UJB5_SPIAZ</name>
<organism evidence="1 2">
    <name type="scientific">Spirochaeta africana (strain ATCC 700263 / DSM 8902 / Z-7692)</name>
    <dbReference type="NCBI Taxonomy" id="889378"/>
    <lineage>
        <taxon>Bacteria</taxon>
        <taxon>Pseudomonadati</taxon>
        <taxon>Spirochaetota</taxon>
        <taxon>Spirochaetia</taxon>
        <taxon>Spirochaetales</taxon>
        <taxon>Spirochaetaceae</taxon>
        <taxon>Spirochaeta</taxon>
    </lineage>
</organism>
<dbReference type="PATRIC" id="fig|889378.3.peg.1541"/>
<reference evidence="2" key="1">
    <citation type="journal article" date="2013" name="Stand. Genomic Sci.">
        <title>Complete genome sequence of the halophilic bacterium Spirochaeta africana type strain (Z-7692(T)) from the alkaline Lake Magadi in the East African Rift.</title>
        <authorList>
            <person name="Liolos K."/>
            <person name="Abt B."/>
            <person name="Scheuner C."/>
            <person name="Teshima H."/>
            <person name="Held B."/>
            <person name="Lapidus A."/>
            <person name="Nolan M."/>
            <person name="Lucas S."/>
            <person name="Deshpande S."/>
            <person name="Cheng J.F."/>
            <person name="Tapia R."/>
            <person name="Goodwin L.A."/>
            <person name="Pitluck S."/>
            <person name="Pagani I."/>
            <person name="Ivanova N."/>
            <person name="Mavromatis K."/>
            <person name="Mikhailova N."/>
            <person name="Huntemann M."/>
            <person name="Pati A."/>
            <person name="Chen A."/>
            <person name="Palaniappan K."/>
            <person name="Land M."/>
            <person name="Rohde M."/>
            <person name="Tindall B.J."/>
            <person name="Detter J.C."/>
            <person name="Goker M."/>
            <person name="Bristow J."/>
            <person name="Eisen J.A."/>
            <person name="Markowitz V."/>
            <person name="Hugenholtz P."/>
            <person name="Woyke T."/>
            <person name="Klenk H.P."/>
            <person name="Kyrpides N.C."/>
        </authorList>
    </citation>
    <scope>NUCLEOTIDE SEQUENCE</scope>
    <source>
        <strain evidence="2">ATCC 700263 / DSM 8902 / Z-7692</strain>
    </source>
</reference>
<dbReference type="HOGENOM" id="CLU_102574_0_0_12"/>
<dbReference type="Proteomes" id="UP000007383">
    <property type="component" value="Chromosome"/>
</dbReference>
<gene>
    <name evidence="1" type="ordered locus">Spiaf_1549</name>
</gene>
<keyword evidence="2" id="KW-1185">Reference proteome</keyword>
<sequence>MKPHRRTTILTLVLIMLIGSLLPERAFAYRIIYKEQLYRLYHQHLYQYPERIAENIHWLEQALRADFVNPLNALAVIRTETEWERYRHLFTLHLNLKLIEQYLAWGNRFNKREAYFFNAPFRRQNLESLETAETLFRYALVYWEEALEQVAIIDNLPRWIHLEEIQRWEDDYHRIATGDLDYGAIIGRHLDRLERVRADFEAMDETTY</sequence>
<dbReference type="KEGG" id="sfc:Spiaf_1549"/>
<accession>H9UJB5</accession>
<dbReference type="eggNOG" id="ENOG5033D2Y">
    <property type="taxonomic scope" value="Bacteria"/>
</dbReference>
<dbReference type="AlphaFoldDB" id="H9UJB5"/>
<protein>
    <submittedName>
        <fullName evidence="1">Uncharacterized protein</fullName>
    </submittedName>
</protein>
<evidence type="ECO:0000313" key="2">
    <source>
        <dbReference type="Proteomes" id="UP000007383"/>
    </source>
</evidence>
<dbReference type="STRING" id="889378.Spiaf_1549"/>
<dbReference type="RefSeq" id="WP_014455591.1">
    <property type="nucleotide sequence ID" value="NC_017098.1"/>
</dbReference>
<proteinExistence type="predicted"/>
<evidence type="ECO:0000313" key="1">
    <source>
        <dbReference type="EMBL" id="AFG37608.1"/>
    </source>
</evidence>